<feature type="region of interest" description="Disordered" evidence="1">
    <location>
        <begin position="690"/>
        <end position="714"/>
    </location>
</feature>
<protein>
    <submittedName>
        <fullName evidence="2">Uncharacterized protein</fullName>
    </submittedName>
</protein>
<evidence type="ECO:0000313" key="3">
    <source>
        <dbReference type="Proteomes" id="UP001551482"/>
    </source>
</evidence>
<keyword evidence="3" id="KW-1185">Reference proteome</keyword>
<feature type="compositionally biased region" description="Basic residues" evidence="1">
    <location>
        <begin position="562"/>
        <end position="574"/>
    </location>
</feature>
<name>A0ABV3D9B6_9ACTN</name>
<organism evidence="2 3">
    <name type="scientific">Streptodolium elevatio</name>
    <dbReference type="NCBI Taxonomy" id="3157996"/>
    <lineage>
        <taxon>Bacteria</taxon>
        <taxon>Bacillati</taxon>
        <taxon>Actinomycetota</taxon>
        <taxon>Actinomycetes</taxon>
        <taxon>Kitasatosporales</taxon>
        <taxon>Streptomycetaceae</taxon>
        <taxon>Streptodolium</taxon>
    </lineage>
</organism>
<sequence>MEGSTQPTTSRQPLHQIVYRWQRQDLFGRKGLGPAATSLPVADLARLVPDLSEAVAAEFGGDGAPQNSTSLIHVDSFAAVVHRVASEFEQGRLGNHAHVLLGTRAALTPHAVLALDGWSWRTGQPQLAEIPVGRRLARVPDTVLDDALAERAFALRDAARTRAEELTVVLAAVLRRPTMGFSVRLADVGDPVALLWGLFDLITVPLPGPLTFSTYETTDGTTRPRFVVVPRWPSQSWSGRHRIDPDSEARTDVFREAAELMVRRYVEDDWDTMYPLLRGLQGLRRHQPYDRAVEIRDRFAAGTDLGAGGGTPLRLSNEEVVPGESTQALSRAAAWQEARLAEEAAAAEAGHDADTGGTGPTAEAGREAWSDVGSGPRADNGTHAASTTTAAPPTAADPGTAGAAEVRVAEPSVRPVRDVPPDEPDATLDQLLGGDPPETARSAAPARSDTSAVMFTEPAGSEVAAAEAAPRITGAPLPRRTPNAGHPAIPTTRDGRQTASLVPPPHPGDAAVPPDGSTPDDDRRDDVRPEDIRAEEVPQAEAPPGDTASAASPAARSVLPRRPLRGVRSARPKRPGAAPEPDVPAERAEAHPAAGRAEAYPDRDAAPGLGGPEPAPGQAIHQAPAAAPEPAPDDHVPVQAPDQGRKRAAEADRDPHLHPDPDLEPGLAPEVGADHGLDPVLAEPEAFPLRPPAAVPLRPEDPPPSAGNAERERWKRRGVYDEDIDALEFAADQVADGGADRAVAFVEDVVALAVALELADLRLLPYVAEHFPRRLDDAPKWTQRERQAVRDVLLHPARYGDRLVEAGVEAKVVRRMFERLVRVVLTLEKDPARPLRALALDLMSDRRRLAPYPVLDDVLRRSSWEPAYYQELGRRWAELNPPAEPEPPTE</sequence>
<gene>
    <name evidence="2" type="ORF">AB0C36_02375</name>
</gene>
<evidence type="ECO:0000256" key="1">
    <source>
        <dbReference type="SAM" id="MobiDB-lite"/>
    </source>
</evidence>
<accession>A0ABV3D9B6</accession>
<feature type="compositionally biased region" description="Basic and acidic residues" evidence="1">
    <location>
        <begin position="643"/>
        <end position="661"/>
    </location>
</feature>
<reference evidence="2 3" key="1">
    <citation type="submission" date="2024-06" db="EMBL/GenBank/DDBJ databases">
        <title>The Natural Products Discovery Center: Release of the First 8490 Sequenced Strains for Exploring Actinobacteria Biosynthetic Diversity.</title>
        <authorList>
            <person name="Kalkreuter E."/>
            <person name="Kautsar S.A."/>
            <person name="Yang D."/>
            <person name="Bader C.D."/>
            <person name="Teijaro C.N."/>
            <person name="Fluegel L."/>
            <person name="Davis C.M."/>
            <person name="Simpson J.R."/>
            <person name="Lauterbach L."/>
            <person name="Steele A.D."/>
            <person name="Gui C."/>
            <person name="Meng S."/>
            <person name="Li G."/>
            <person name="Viehrig K."/>
            <person name="Ye F."/>
            <person name="Su P."/>
            <person name="Kiefer A.F."/>
            <person name="Nichols A."/>
            <person name="Cepeda A.J."/>
            <person name="Yan W."/>
            <person name="Fan B."/>
            <person name="Jiang Y."/>
            <person name="Adhikari A."/>
            <person name="Zheng C.-J."/>
            <person name="Schuster L."/>
            <person name="Cowan T.M."/>
            <person name="Smanski M.J."/>
            <person name="Chevrette M.G."/>
            <person name="De Carvalho L.P.S."/>
            <person name="Shen B."/>
        </authorList>
    </citation>
    <scope>NUCLEOTIDE SEQUENCE [LARGE SCALE GENOMIC DNA]</scope>
    <source>
        <strain evidence="2 3">NPDC048946</strain>
    </source>
</reference>
<comment type="caution">
    <text evidence="2">The sequence shown here is derived from an EMBL/GenBank/DDBJ whole genome shotgun (WGS) entry which is preliminary data.</text>
</comment>
<dbReference type="RefSeq" id="WP_358347966.1">
    <property type="nucleotide sequence ID" value="NZ_JBEZFP010000003.1"/>
</dbReference>
<evidence type="ECO:0000313" key="2">
    <source>
        <dbReference type="EMBL" id="MEU8132335.1"/>
    </source>
</evidence>
<feature type="compositionally biased region" description="Basic and acidic residues" evidence="1">
    <location>
        <begin position="520"/>
        <end position="536"/>
    </location>
</feature>
<dbReference type="EMBL" id="JBEZFP010000003">
    <property type="protein sequence ID" value="MEU8132335.1"/>
    <property type="molecule type" value="Genomic_DNA"/>
</dbReference>
<feature type="compositionally biased region" description="Low complexity" evidence="1">
    <location>
        <begin position="616"/>
        <end position="628"/>
    </location>
</feature>
<feature type="compositionally biased region" description="Low complexity" evidence="1">
    <location>
        <begin position="508"/>
        <end position="517"/>
    </location>
</feature>
<proteinExistence type="predicted"/>
<dbReference type="Proteomes" id="UP001551482">
    <property type="component" value="Unassembled WGS sequence"/>
</dbReference>
<feature type="compositionally biased region" description="Low complexity" evidence="1">
    <location>
        <begin position="457"/>
        <end position="469"/>
    </location>
</feature>
<feature type="compositionally biased region" description="Low complexity" evidence="1">
    <location>
        <begin position="381"/>
        <end position="414"/>
    </location>
</feature>
<feature type="region of interest" description="Disordered" evidence="1">
    <location>
        <begin position="340"/>
        <end position="678"/>
    </location>
</feature>